<dbReference type="Proteomes" id="UP000756921">
    <property type="component" value="Unassembled WGS sequence"/>
</dbReference>
<accession>A0A9P6G7W6</accession>
<feature type="compositionally biased region" description="Polar residues" evidence="1">
    <location>
        <begin position="286"/>
        <end position="297"/>
    </location>
</feature>
<gene>
    <name evidence="2" type="ORF">PMIN01_11611</name>
</gene>
<organism evidence="2 3">
    <name type="scientific">Paraphaeosphaeria minitans</name>
    <dbReference type="NCBI Taxonomy" id="565426"/>
    <lineage>
        <taxon>Eukaryota</taxon>
        <taxon>Fungi</taxon>
        <taxon>Dikarya</taxon>
        <taxon>Ascomycota</taxon>
        <taxon>Pezizomycotina</taxon>
        <taxon>Dothideomycetes</taxon>
        <taxon>Pleosporomycetidae</taxon>
        <taxon>Pleosporales</taxon>
        <taxon>Massarineae</taxon>
        <taxon>Didymosphaeriaceae</taxon>
        <taxon>Paraphaeosphaeria</taxon>
    </lineage>
</organism>
<protein>
    <submittedName>
        <fullName evidence="2">Uncharacterized protein</fullName>
    </submittedName>
</protein>
<keyword evidence="3" id="KW-1185">Reference proteome</keyword>
<feature type="compositionally biased region" description="Basic and acidic residues" evidence="1">
    <location>
        <begin position="166"/>
        <end position="182"/>
    </location>
</feature>
<feature type="compositionally biased region" description="Polar residues" evidence="1">
    <location>
        <begin position="15"/>
        <end position="36"/>
    </location>
</feature>
<feature type="region of interest" description="Disordered" evidence="1">
    <location>
        <begin position="15"/>
        <end position="58"/>
    </location>
</feature>
<comment type="caution">
    <text evidence="2">The sequence shown here is derived from an EMBL/GenBank/DDBJ whole genome shotgun (WGS) entry which is preliminary data.</text>
</comment>
<dbReference type="OrthoDB" id="10554879at2759"/>
<evidence type="ECO:0000256" key="1">
    <source>
        <dbReference type="SAM" id="MobiDB-lite"/>
    </source>
</evidence>
<name>A0A9P6G7W6_9PLEO</name>
<evidence type="ECO:0000313" key="3">
    <source>
        <dbReference type="Proteomes" id="UP000756921"/>
    </source>
</evidence>
<feature type="region of interest" description="Disordered" evidence="1">
    <location>
        <begin position="166"/>
        <end position="188"/>
    </location>
</feature>
<feature type="region of interest" description="Disordered" evidence="1">
    <location>
        <begin position="262"/>
        <end position="309"/>
    </location>
</feature>
<proteinExistence type="predicted"/>
<feature type="compositionally biased region" description="Basic residues" evidence="1">
    <location>
        <begin position="40"/>
        <end position="56"/>
    </location>
</feature>
<reference evidence="2" key="1">
    <citation type="journal article" date="2020" name="Mol. Plant Microbe Interact.">
        <title>Genome Sequence of the Biocontrol Agent Coniothyrium minitans strain Conio (IMI 134523).</title>
        <authorList>
            <person name="Patel D."/>
            <person name="Shittu T.A."/>
            <person name="Baroncelli R."/>
            <person name="Muthumeenakshi S."/>
            <person name="Osborne T.H."/>
            <person name="Janganan T.K."/>
            <person name="Sreenivasaprasad S."/>
        </authorList>
    </citation>
    <scope>NUCLEOTIDE SEQUENCE</scope>
    <source>
        <strain evidence="2">Conio</strain>
    </source>
</reference>
<dbReference type="EMBL" id="WJXW01000014">
    <property type="protein sequence ID" value="KAF9730742.1"/>
    <property type="molecule type" value="Genomic_DNA"/>
</dbReference>
<evidence type="ECO:0000313" key="2">
    <source>
        <dbReference type="EMBL" id="KAF9730742.1"/>
    </source>
</evidence>
<dbReference type="AlphaFoldDB" id="A0A9P6G7W6"/>
<sequence length="309" mass="35011">MADTAMDINTTNYVPAIGTYTSPPGYQGQGRQQTEWAKQQAKKRAKNKAVRARRHEAKSACVQEVLQEKRLEDVLDRMGGLELGGGDAGKCAENNANIRPQSGQRATYGESTDERTMAAKAEYNFVEQKEADKCAEHRLDIQASRDFKIKKRNEARGSTQRLTWREYREESKERKEEKKERGYQQSGLEVLTSDTQRQRVMIPSGGRRAWREARRQARLIVSQGAQYVLMVPQQHAHVPTRRQQAQNTSLYMSPAPRLHREPAFRLDHGTLPDTTTRSRISHGSDDQAQVESASGNGREQVGSLMKLDD</sequence>